<dbReference type="GO" id="GO:0016787">
    <property type="term" value="F:hydrolase activity"/>
    <property type="evidence" value="ECO:0007669"/>
    <property type="project" value="UniProtKB-KW"/>
</dbReference>
<dbReference type="CDD" id="cd04683">
    <property type="entry name" value="NUDIX_Hydrolase"/>
    <property type="match status" value="1"/>
</dbReference>
<keyword evidence="2" id="KW-0378">Hydrolase</keyword>
<dbReference type="SUPFAM" id="SSF55811">
    <property type="entry name" value="Nudix"/>
    <property type="match status" value="1"/>
</dbReference>
<dbReference type="InterPro" id="IPR000086">
    <property type="entry name" value="NUDIX_hydrolase_dom"/>
</dbReference>
<evidence type="ECO:0000256" key="1">
    <source>
        <dbReference type="ARBA" id="ARBA00001946"/>
    </source>
</evidence>
<evidence type="ECO:0000313" key="4">
    <source>
        <dbReference type="EMBL" id="AET31548.1"/>
    </source>
</evidence>
<keyword evidence="5" id="KW-1185">Reference proteome</keyword>
<dbReference type="InterPro" id="IPR020476">
    <property type="entry name" value="Nudix_hydrolase"/>
</dbReference>
<proteinExistence type="predicted"/>
<dbReference type="STRING" id="1104324.P186_0080"/>
<dbReference type="BioCyc" id="PSP1104324:GJSN-79-MONOMER"/>
<evidence type="ECO:0000259" key="3">
    <source>
        <dbReference type="PROSITE" id="PS51462"/>
    </source>
</evidence>
<evidence type="ECO:0000256" key="2">
    <source>
        <dbReference type="ARBA" id="ARBA00022801"/>
    </source>
</evidence>
<gene>
    <name evidence="4" type="ORF">P186_0080</name>
</gene>
<sequence length="127" mass="14696">MEDGRILFLKRRNTGYFDGYYSVPAGHVEEGETAVQAVIREAREELGITLRSVEFAYVMHRFEGHYRVDFFFKALEYKGVPTNAEPEKAEHLAYFKLDSLPGNVVPYVKKAVADYFLHGRTYGEFFL</sequence>
<organism evidence="4 5">
    <name type="scientific">Pyrobaculum ferrireducens</name>
    <dbReference type="NCBI Taxonomy" id="1104324"/>
    <lineage>
        <taxon>Archaea</taxon>
        <taxon>Thermoproteota</taxon>
        <taxon>Thermoprotei</taxon>
        <taxon>Thermoproteales</taxon>
        <taxon>Thermoproteaceae</taxon>
        <taxon>Pyrobaculum</taxon>
    </lineage>
</organism>
<dbReference type="PRINTS" id="PR00502">
    <property type="entry name" value="NUDIXFAMILY"/>
</dbReference>
<dbReference type="PROSITE" id="PS51462">
    <property type="entry name" value="NUDIX"/>
    <property type="match status" value="1"/>
</dbReference>
<dbReference type="Proteomes" id="UP000005867">
    <property type="component" value="Chromosome"/>
</dbReference>
<dbReference type="InterPro" id="IPR020084">
    <property type="entry name" value="NUDIX_hydrolase_CS"/>
</dbReference>
<dbReference type="AlphaFoldDB" id="G7VDW6"/>
<name>G7VDW6_9CREN</name>
<dbReference type="PANTHER" id="PTHR43046">
    <property type="entry name" value="GDP-MANNOSE MANNOSYL HYDROLASE"/>
    <property type="match status" value="1"/>
</dbReference>
<dbReference type="Pfam" id="PF00293">
    <property type="entry name" value="NUDIX"/>
    <property type="match status" value="1"/>
</dbReference>
<accession>G7VDW6</accession>
<feature type="domain" description="Nudix hydrolase" evidence="3">
    <location>
        <begin position="1"/>
        <end position="118"/>
    </location>
</feature>
<reference evidence="4 5" key="1">
    <citation type="journal article" date="2012" name="J. Bacteriol.">
        <title>Complete genome sequence of strain 1860, a crenarchaeon of the genus pyrobaculum able to grow with various electron acceptors.</title>
        <authorList>
            <person name="Mardanov A.V."/>
            <person name="Gumerov V.M."/>
            <person name="Slobodkina G.B."/>
            <person name="Beletsky A.V."/>
            <person name="Bonch-Osmolovskaya E.A."/>
            <person name="Ravin N.V."/>
            <person name="Skryabin K.G."/>
        </authorList>
    </citation>
    <scope>NUCLEOTIDE SEQUENCE [LARGE SCALE GENOMIC DNA]</scope>
    <source>
        <strain evidence="4 5">1860</strain>
    </source>
</reference>
<dbReference type="HOGENOM" id="CLU_037162_9_3_2"/>
<dbReference type="InterPro" id="IPR015797">
    <property type="entry name" value="NUDIX_hydrolase-like_dom_sf"/>
</dbReference>
<evidence type="ECO:0000313" key="5">
    <source>
        <dbReference type="Proteomes" id="UP000005867"/>
    </source>
</evidence>
<dbReference type="eggNOG" id="arCOG01075">
    <property type="taxonomic scope" value="Archaea"/>
</dbReference>
<dbReference type="EMBL" id="CP003098">
    <property type="protein sequence ID" value="AET31548.1"/>
    <property type="molecule type" value="Genomic_DNA"/>
</dbReference>
<dbReference type="Gene3D" id="3.90.79.10">
    <property type="entry name" value="Nucleoside Triphosphate Pyrophosphohydrolase"/>
    <property type="match status" value="1"/>
</dbReference>
<dbReference type="KEGG" id="pyr:P186_0080"/>
<comment type="cofactor">
    <cofactor evidence="1">
        <name>Mg(2+)</name>
        <dbReference type="ChEBI" id="CHEBI:18420"/>
    </cofactor>
</comment>
<dbReference type="PROSITE" id="PS00893">
    <property type="entry name" value="NUDIX_BOX"/>
    <property type="match status" value="1"/>
</dbReference>
<dbReference type="PANTHER" id="PTHR43046:SF16">
    <property type="entry name" value="ADP-RIBOSE PYROPHOSPHATASE YJHB-RELATED"/>
    <property type="match status" value="1"/>
</dbReference>
<protein>
    <recommendedName>
        <fullName evidence="3">Nudix hydrolase domain-containing protein</fullName>
    </recommendedName>
</protein>